<dbReference type="EMBL" id="CP098024">
    <property type="protein sequence ID" value="WKD51693.1"/>
    <property type="molecule type" value="Genomic_DNA"/>
</dbReference>
<proteinExistence type="predicted"/>
<evidence type="ECO:0000313" key="1">
    <source>
        <dbReference type="EMBL" id="WKD51693.1"/>
    </source>
</evidence>
<protein>
    <recommendedName>
        <fullName evidence="3">LamG domain-containing protein</fullName>
    </recommendedName>
</protein>
<keyword evidence="1" id="KW-0614">Plasmid</keyword>
<accession>A0ABY9EHN5</accession>
<name>A0ABY9EHN5_9GAMM</name>
<dbReference type="RefSeq" id="WP_301419258.1">
    <property type="nucleotide sequence ID" value="NZ_CP098024.1"/>
</dbReference>
<evidence type="ECO:0008006" key="3">
    <source>
        <dbReference type="Google" id="ProtNLM"/>
    </source>
</evidence>
<organism evidence="1 2">
    <name type="scientific">Microbulbifer spongiae</name>
    <dbReference type="NCBI Taxonomy" id="2944933"/>
    <lineage>
        <taxon>Bacteria</taxon>
        <taxon>Pseudomonadati</taxon>
        <taxon>Pseudomonadota</taxon>
        <taxon>Gammaproteobacteria</taxon>
        <taxon>Cellvibrionales</taxon>
        <taxon>Microbulbiferaceae</taxon>
        <taxon>Microbulbifer</taxon>
    </lineage>
</organism>
<dbReference type="Proteomes" id="UP001321520">
    <property type="component" value="Plasmid unnamed"/>
</dbReference>
<evidence type="ECO:0000313" key="2">
    <source>
        <dbReference type="Proteomes" id="UP001321520"/>
    </source>
</evidence>
<geneLocation type="plasmid" evidence="1 2">
    <name>unnamed</name>
</geneLocation>
<reference evidence="1 2" key="1">
    <citation type="submission" date="2022-05" db="EMBL/GenBank/DDBJ databases">
        <title>Microbulbifer sp. nov., isolated from sponge.</title>
        <authorList>
            <person name="Gao L."/>
        </authorList>
    </citation>
    <scope>NUCLEOTIDE SEQUENCE [LARGE SCALE GENOMIC DNA]</scope>
    <source>
        <strain evidence="1 2">MI-G</strain>
        <plasmid evidence="1 2">unnamed</plasmid>
    </source>
</reference>
<sequence length="444" mass="48249">MRHTFMEDFSSVEYREYWVKISGSGTMSYYSGGSSQVGGGAARLNDYVVMRHRDKVPFDPDKLYRIEVRVYFYNHSDTTRTLYAGLAGFDANGNYCNASGANSTGNQHYVLAANLNLVGRGWQRLVAYVKGNASGNAVYSTTRGSNHIGNPAKLQANVRFITPIFYGNHSNKTGDMLIDYVKIDVVEVQDQRNLPLIQSGIASLPTSSALSAVDAGSTARINIAAHNVQFGFGTISYNSGSISGLSFSRKYYVYCDDPGPKGGAVTYKATTNYSKLAGGTWRRQIGTIRTPANGGGGTIPDDPWCVAAGIWLTEKLQADHCKAGDLIDCWDVGDSDTHLAPIHEVKPQDEVPCVLLTMASGAQVICSRETPVTDSQGTVYEAQHCQGVQLGVLHEEEPLTWETVERVECAGLHTVYKISVGNISYAAGLDSRHRIITHNGVHKP</sequence>
<gene>
    <name evidence="1" type="ORF">M8T91_18735</name>
</gene>
<keyword evidence="2" id="KW-1185">Reference proteome</keyword>